<dbReference type="RefSeq" id="WP_246495958.1">
    <property type="nucleotide sequence ID" value="NZ_JWHL01000003.1"/>
</dbReference>
<dbReference type="InterPro" id="IPR001667">
    <property type="entry name" value="DDH_dom"/>
</dbReference>
<proteinExistence type="predicted"/>
<dbReference type="Pfam" id="PF02254">
    <property type="entry name" value="TrkA_N"/>
    <property type="match status" value="1"/>
</dbReference>
<dbReference type="InterPro" id="IPR036291">
    <property type="entry name" value="NAD(P)-bd_dom_sf"/>
</dbReference>
<dbReference type="Gene3D" id="3.40.50.720">
    <property type="entry name" value="NAD(P)-binding Rossmann-like Domain"/>
    <property type="match status" value="1"/>
</dbReference>
<organism evidence="4 5">
    <name type="scientific">Methanocalculus chunghsingensis</name>
    <dbReference type="NCBI Taxonomy" id="156457"/>
    <lineage>
        <taxon>Archaea</taxon>
        <taxon>Methanobacteriati</taxon>
        <taxon>Methanobacteriota</taxon>
        <taxon>Stenosarchaea group</taxon>
        <taxon>Methanomicrobia</taxon>
        <taxon>Methanomicrobiales</taxon>
        <taxon>Methanocalculaceae</taxon>
        <taxon>Methanocalculus</taxon>
    </lineage>
</organism>
<feature type="domain" description="DDH" evidence="1">
    <location>
        <begin position="165"/>
        <end position="311"/>
    </location>
</feature>
<comment type="caution">
    <text evidence="4">The sequence shown here is derived from an EMBL/GenBank/DDBJ whole genome shotgun (WGS) entry which is preliminary data.</text>
</comment>
<dbReference type="InterPro" id="IPR003148">
    <property type="entry name" value="RCK_N"/>
</dbReference>
<evidence type="ECO:0000313" key="4">
    <source>
        <dbReference type="EMBL" id="MBR1368572.1"/>
    </source>
</evidence>
<evidence type="ECO:0000259" key="3">
    <source>
        <dbReference type="Pfam" id="PF02272"/>
    </source>
</evidence>
<name>A0A8J7W9F6_9EURY</name>
<evidence type="ECO:0000259" key="1">
    <source>
        <dbReference type="Pfam" id="PF01368"/>
    </source>
</evidence>
<dbReference type="InterPro" id="IPR003156">
    <property type="entry name" value="DHHA1_dom"/>
</dbReference>
<protein>
    <submittedName>
        <fullName evidence="4">Potassium transporter TrkA</fullName>
    </submittedName>
</protein>
<dbReference type="Pfam" id="PF01368">
    <property type="entry name" value="DHH"/>
    <property type="match status" value="1"/>
</dbReference>
<dbReference type="GO" id="GO:0003676">
    <property type="term" value="F:nucleic acid binding"/>
    <property type="evidence" value="ECO:0007669"/>
    <property type="project" value="InterPro"/>
</dbReference>
<gene>
    <name evidence="4" type="ORF">RJ53_03265</name>
</gene>
<evidence type="ECO:0000259" key="2">
    <source>
        <dbReference type="Pfam" id="PF02254"/>
    </source>
</evidence>
<dbReference type="GO" id="GO:0006813">
    <property type="term" value="P:potassium ion transport"/>
    <property type="evidence" value="ECO:0007669"/>
    <property type="project" value="InterPro"/>
</dbReference>
<dbReference type="Pfam" id="PF02272">
    <property type="entry name" value="DHHA1"/>
    <property type="match status" value="1"/>
</dbReference>
<dbReference type="SUPFAM" id="SSF51735">
    <property type="entry name" value="NAD(P)-binding Rossmann-fold domains"/>
    <property type="match status" value="1"/>
</dbReference>
<dbReference type="PANTHER" id="PTHR47618:SF1">
    <property type="entry name" value="BIFUNCTIONAL OLIGORIBONUCLEASE AND PAP PHOSPHATASE NRNA"/>
    <property type="match status" value="1"/>
</dbReference>
<evidence type="ECO:0000313" key="5">
    <source>
        <dbReference type="Proteomes" id="UP000730161"/>
    </source>
</evidence>
<dbReference type="Proteomes" id="UP000730161">
    <property type="component" value="Unassembled WGS sequence"/>
</dbReference>
<feature type="domain" description="DHHA1" evidence="3">
    <location>
        <begin position="370"/>
        <end position="468"/>
    </location>
</feature>
<dbReference type="PANTHER" id="PTHR47618">
    <property type="entry name" value="BIFUNCTIONAL OLIGORIBONUCLEASE AND PAP PHOSPHATASE NRNA"/>
    <property type="match status" value="1"/>
</dbReference>
<dbReference type="InterPro" id="IPR038763">
    <property type="entry name" value="DHH_sf"/>
</dbReference>
<dbReference type="SUPFAM" id="SSF64182">
    <property type="entry name" value="DHH phosphoesterases"/>
    <property type="match status" value="1"/>
</dbReference>
<dbReference type="EMBL" id="JWHL01000003">
    <property type="protein sequence ID" value="MBR1368572.1"/>
    <property type="molecule type" value="Genomic_DNA"/>
</dbReference>
<sequence>MADGGKGDPRPKVRYMVFGCGSIGYNVIEELLKETNNILVIDSDEKRVEDLKDQKYQALARDISDPDLFKDLPIPEIVFILSSNKEANLNAVEQTKKTHPQAFSIARAVDLFSVDTLAEAGADVVLYPQQVVAKSAVHHMKTLTAARSAHRLYSVFEGWTGTLGVLTHRNPDPDSISSAMALCAIAQEAAQGQLTCRILYEGTVGHQENRAFVNLLDIQMERMTPEKLAECNHLALVDSPGPGINNDLNPGTQVDIIIDHHSIEGIERSYKPDFIDIRPESGATASIFAQYLQELDIRIDTKIATALYYGIRADTREFRRNVTPNDLYNAAYLLPLSDTDLLDKIMSPSFSQETLEVMGNAISTRSIKNGYLFSNVGFIRNRDAIPQAADMLVNLEGVTTALVYGITDAHIIISARNKDIRVHIGNVLKEAFGDFGDAGGHGTMAAAQIPLNYFSMVRDKEDLLKMIIDPILHKFTDIVGIDDNGDKNEV</sequence>
<keyword evidence="5" id="KW-1185">Reference proteome</keyword>
<accession>A0A8J7W9F6</accession>
<dbReference type="AlphaFoldDB" id="A0A8J7W9F6"/>
<feature type="domain" description="RCK N-terminal" evidence="2">
    <location>
        <begin position="15"/>
        <end position="128"/>
    </location>
</feature>
<reference evidence="4" key="1">
    <citation type="submission" date="2014-12" db="EMBL/GenBank/DDBJ databases">
        <authorList>
            <person name="Huang H.-H."/>
            <person name="Chen S.-C."/>
            <person name="Lai M.-C."/>
        </authorList>
    </citation>
    <scope>NUCLEOTIDE SEQUENCE</scope>
    <source>
        <strain evidence="4">K1F9705b</strain>
    </source>
</reference>
<dbReference type="Gene3D" id="3.90.1640.10">
    <property type="entry name" value="inorganic pyrophosphatase (n-terminal core)"/>
    <property type="match status" value="1"/>
</dbReference>
<dbReference type="InterPro" id="IPR051319">
    <property type="entry name" value="Oligoribo/pAp-PDE_c-di-AMP_PDE"/>
</dbReference>